<keyword evidence="4" id="KW-1185">Reference proteome</keyword>
<sequence>MRLVALVVVCGMIAGPDGAALRRFQSAQRTTVFLMLLPVDPRHVGAAPHRHWKKKKRNTATRVTLGATVSRRRPAGERRSLRPPLVSPCSPSTQPLKELAWMPRRSAIR</sequence>
<organism evidence="3 4">
    <name type="scientific">Liparis tanakae</name>
    <name type="common">Tanaka's snailfish</name>
    <dbReference type="NCBI Taxonomy" id="230148"/>
    <lineage>
        <taxon>Eukaryota</taxon>
        <taxon>Metazoa</taxon>
        <taxon>Chordata</taxon>
        <taxon>Craniata</taxon>
        <taxon>Vertebrata</taxon>
        <taxon>Euteleostomi</taxon>
        <taxon>Actinopterygii</taxon>
        <taxon>Neopterygii</taxon>
        <taxon>Teleostei</taxon>
        <taxon>Neoteleostei</taxon>
        <taxon>Acanthomorphata</taxon>
        <taxon>Eupercaria</taxon>
        <taxon>Perciformes</taxon>
        <taxon>Cottioidei</taxon>
        <taxon>Cottales</taxon>
        <taxon>Liparidae</taxon>
        <taxon>Liparis</taxon>
    </lineage>
</organism>
<accession>A0A4Z2FYC5</accession>
<comment type="caution">
    <text evidence="3">The sequence shown here is derived from an EMBL/GenBank/DDBJ whole genome shotgun (WGS) entry which is preliminary data.</text>
</comment>
<gene>
    <name evidence="3" type="ORF">EYF80_044473</name>
</gene>
<evidence type="ECO:0000313" key="4">
    <source>
        <dbReference type="Proteomes" id="UP000314294"/>
    </source>
</evidence>
<feature type="chain" id="PRO_5021197958" description="Secreted protein" evidence="2">
    <location>
        <begin position="19"/>
        <end position="109"/>
    </location>
</feature>
<dbReference type="OrthoDB" id="9929362at2759"/>
<dbReference type="Proteomes" id="UP000314294">
    <property type="component" value="Unassembled WGS sequence"/>
</dbReference>
<dbReference type="EMBL" id="SRLO01000853">
    <property type="protein sequence ID" value="TNN45332.1"/>
    <property type="molecule type" value="Genomic_DNA"/>
</dbReference>
<name>A0A4Z2FYC5_9TELE</name>
<evidence type="ECO:0008006" key="5">
    <source>
        <dbReference type="Google" id="ProtNLM"/>
    </source>
</evidence>
<protein>
    <recommendedName>
        <fullName evidence="5">Secreted protein</fullName>
    </recommendedName>
</protein>
<evidence type="ECO:0000313" key="3">
    <source>
        <dbReference type="EMBL" id="TNN45332.1"/>
    </source>
</evidence>
<feature type="region of interest" description="Disordered" evidence="1">
    <location>
        <begin position="45"/>
        <end position="109"/>
    </location>
</feature>
<evidence type="ECO:0000256" key="2">
    <source>
        <dbReference type="SAM" id="SignalP"/>
    </source>
</evidence>
<evidence type="ECO:0000256" key="1">
    <source>
        <dbReference type="SAM" id="MobiDB-lite"/>
    </source>
</evidence>
<dbReference type="AlphaFoldDB" id="A0A4Z2FYC5"/>
<reference evidence="3 4" key="1">
    <citation type="submission" date="2019-03" db="EMBL/GenBank/DDBJ databases">
        <title>First draft genome of Liparis tanakae, snailfish: a comprehensive survey of snailfish specific genes.</title>
        <authorList>
            <person name="Kim W."/>
            <person name="Song I."/>
            <person name="Jeong J.-H."/>
            <person name="Kim D."/>
            <person name="Kim S."/>
            <person name="Ryu S."/>
            <person name="Song J.Y."/>
            <person name="Lee S.K."/>
        </authorList>
    </citation>
    <scope>NUCLEOTIDE SEQUENCE [LARGE SCALE GENOMIC DNA]</scope>
    <source>
        <tissue evidence="3">Muscle</tissue>
    </source>
</reference>
<proteinExistence type="predicted"/>
<keyword evidence="2" id="KW-0732">Signal</keyword>
<feature type="signal peptide" evidence="2">
    <location>
        <begin position="1"/>
        <end position="18"/>
    </location>
</feature>
<feature type="compositionally biased region" description="Basic residues" evidence="1">
    <location>
        <begin position="48"/>
        <end position="59"/>
    </location>
</feature>